<comment type="caution">
    <text evidence="15">The sequence shown here is derived from an EMBL/GenBank/DDBJ whole genome shotgun (WGS) entry which is preliminary data.</text>
</comment>
<comment type="function">
    <text evidence="1 14">Role in flagellar biosynthesis.</text>
</comment>
<keyword evidence="11 14" id="KW-0975">Bacterial flagellum</keyword>
<feature type="transmembrane region" description="Helical" evidence="14">
    <location>
        <begin position="180"/>
        <end position="201"/>
    </location>
</feature>
<feature type="transmembrane region" description="Helical" evidence="14">
    <location>
        <begin position="289"/>
        <end position="310"/>
    </location>
</feature>
<feature type="transmembrane region" description="Helical" evidence="14">
    <location>
        <begin position="153"/>
        <end position="173"/>
    </location>
</feature>
<gene>
    <name evidence="15" type="ORF">GCM10008905_17560</name>
</gene>
<dbReference type="Gene3D" id="6.10.250.2080">
    <property type="match status" value="1"/>
</dbReference>
<dbReference type="InterPro" id="IPR029025">
    <property type="entry name" value="T3SS_substrate_exporter_C"/>
</dbReference>
<evidence type="ECO:0000256" key="2">
    <source>
        <dbReference type="ARBA" id="ARBA00009772"/>
    </source>
</evidence>
<accession>A0ABN1IYV7</accession>
<protein>
    <recommendedName>
        <fullName evidence="13 14">Flagellar biosynthetic protein FliR</fullName>
    </recommendedName>
</protein>
<keyword evidence="12" id="KW-1006">Bacterial flagellum protein export</keyword>
<feature type="transmembrane region" description="Helical" evidence="14">
    <location>
        <begin position="63"/>
        <end position="83"/>
    </location>
</feature>
<dbReference type="Pfam" id="PF01312">
    <property type="entry name" value="Bac_export_2"/>
    <property type="match status" value="1"/>
</dbReference>
<proteinExistence type="inferred from homology"/>
<evidence type="ECO:0000313" key="16">
    <source>
        <dbReference type="Proteomes" id="UP001500339"/>
    </source>
</evidence>
<name>A0ABN1IYV7_9CLOT</name>
<evidence type="ECO:0000256" key="4">
    <source>
        <dbReference type="ARBA" id="ARBA00022448"/>
    </source>
</evidence>
<dbReference type="InterPro" id="IPR006135">
    <property type="entry name" value="T3SS_substrate_exporter"/>
</dbReference>
<evidence type="ECO:0000313" key="15">
    <source>
        <dbReference type="EMBL" id="GAA0724109.1"/>
    </source>
</evidence>
<dbReference type="PANTHER" id="PTHR30531">
    <property type="entry name" value="FLAGELLAR BIOSYNTHETIC PROTEIN FLHB"/>
    <property type="match status" value="1"/>
</dbReference>
<dbReference type="SUPFAM" id="SSF160544">
    <property type="entry name" value="EscU C-terminal domain-like"/>
    <property type="match status" value="1"/>
</dbReference>
<evidence type="ECO:0000256" key="1">
    <source>
        <dbReference type="ARBA" id="ARBA00002578"/>
    </source>
</evidence>
<evidence type="ECO:0000256" key="12">
    <source>
        <dbReference type="ARBA" id="ARBA00023225"/>
    </source>
</evidence>
<dbReference type="PANTHER" id="PTHR30531:SF12">
    <property type="entry name" value="FLAGELLAR BIOSYNTHETIC PROTEIN FLHB"/>
    <property type="match status" value="1"/>
</dbReference>
<keyword evidence="6 14" id="KW-0812">Transmembrane</keyword>
<sequence length="607" mass="69025">MINVAFYTALIMIFLRFLAFFTVTPVFFPKGTPVMVKIGFSLILSFIILPGIDYSYVGTINDIFPFVMSGVNEIITGLVLGYITELCFMSVRMAGQFMDVQVGFSMMSTLDPNTNTNSTLLERLLYWCSLIMFFILDVHHILIYQFIESYKYVSLGKFLLLDSLSGIVTKIFIDFFSLGLKIAIPIVLIIIITDLTLGLMARTVPQLNIMILGLPIKILVGLMTFTFALPIFINLMKSNFLKIPELFRGIFNTVPFIIIFASDDKTEEATPHKLSEARKKGQVAKSKDVNLGLTLLISTLIISLAGEFVVGNLKETMIAFLQDFTSIELNYKTLANISVVIITRLSLTILPITVPIMVMGIFANFIQTGFIYTKEPLKPDFKKLNPINGFKRMFSMRSLMELIKSLSIVIIVGFVGYKFIVGNYFYIVNLYNLRFPVLLGQFGELALKIFFRITLIMLAIALTDFIFQKFQFKKEMRMSKQEIKEEFKQMEGDPQIKGKIRQRQREMAMRRMMQSVPDATVVITNPTHLSIAIKYKEGENKAPMVVAKGADYVALKIREKAKENNVPIIENKPLARLMYEKVEVDEEIPVEMYQAVAQILALVMKMK</sequence>
<evidence type="ECO:0000256" key="3">
    <source>
        <dbReference type="ARBA" id="ARBA00010690"/>
    </source>
</evidence>
<reference evidence="15 16" key="1">
    <citation type="journal article" date="2019" name="Int. J. Syst. Evol. Microbiol.">
        <title>The Global Catalogue of Microorganisms (GCM) 10K type strain sequencing project: providing services to taxonomists for standard genome sequencing and annotation.</title>
        <authorList>
            <consortium name="The Broad Institute Genomics Platform"/>
            <consortium name="The Broad Institute Genome Sequencing Center for Infectious Disease"/>
            <person name="Wu L."/>
            <person name="Ma J."/>
        </authorList>
    </citation>
    <scope>NUCLEOTIDE SEQUENCE [LARGE SCALE GENOMIC DNA]</scope>
    <source>
        <strain evidence="15 16">JCM 1405</strain>
    </source>
</reference>
<evidence type="ECO:0000256" key="7">
    <source>
        <dbReference type="ARBA" id="ARBA00022795"/>
    </source>
</evidence>
<dbReference type="InterPro" id="IPR006303">
    <property type="entry name" value="FliR"/>
</dbReference>
<feature type="transmembrane region" description="Helical" evidence="14">
    <location>
        <begin position="124"/>
        <end position="147"/>
    </location>
</feature>
<feature type="transmembrane region" description="Helical" evidence="14">
    <location>
        <begin position="445"/>
        <end position="467"/>
    </location>
</feature>
<dbReference type="Gene3D" id="3.40.1690.10">
    <property type="entry name" value="secretion proteins EscU"/>
    <property type="match status" value="1"/>
</dbReference>
<comment type="similarity">
    <text evidence="3">Belongs to the type III secretion exporter family.</text>
</comment>
<evidence type="ECO:0000256" key="6">
    <source>
        <dbReference type="ARBA" id="ARBA00022692"/>
    </source>
</evidence>
<feature type="transmembrane region" description="Helical" evidence="14">
    <location>
        <begin position="40"/>
        <end position="57"/>
    </location>
</feature>
<dbReference type="RefSeq" id="WP_343768901.1">
    <property type="nucleotide sequence ID" value="NZ_BAAACF010000001.1"/>
</dbReference>
<dbReference type="NCBIfam" id="TIGR01400">
    <property type="entry name" value="fliR"/>
    <property type="match status" value="1"/>
</dbReference>
<dbReference type="NCBIfam" id="NF009411">
    <property type="entry name" value="PRK12772.1"/>
    <property type="match status" value="1"/>
</dbReference>
<dbReference type="Proteomes" id="UP001500339">
    <property type="component" value="Unassembled WGS sequence"/>
</dbReference>
<keyword evidence="4" id="KW-0813">Transport</keyword>
<keyword evidence="8" id="KW-0653">Protein transport</keyword>
<evidence type="ECO:0000256" key="11">
    <source>
        <dbReference type="ARBA" id="ARBA00023143"/>
    </source>
</evidence>
<comment type="similarity">
    <text evidence="2 14">Belongs to the FliR/MopE/SpaR family.</text>
</comment>
<feature type="transmembrane region" description="Helical" evidence="14">
    <location>
        <begin position="402"/>
        <end position="425"/>
    </location>
</feature>
<dbReference type="PRINTS" id="PR00950">
    <property type="entry name" value="TYPE3IMSPROT"/>
</dbReference>
<dbReference type="InterPro" id="IPR002010">
    <property type="entry name" value="T3SS_IM_R"/>
</dbReference>
<keyword evidence="10 14" id="KW-0472">Membrane</keyword>
<dbReference type="Pfam" id="PF01311">
    <property type="entry name" value="Bac_export_1"/>
    <property type="match status" value="1"/>
</dbReference>
<dbReference type="NCBIfam" id="TIGR00328">
    <property type="entry name" value="flhB"/>
    <property type="match status" value="1"/>
</dbReference>
<dbReference type="EMBL" id="BAAACF010000001">
    <property type="protein sequence ID" value="GAA0724109.1"/>
    <property type="molecule type" value="Genomic_DNA"/>
</dbReference>
<keyword evidence="9 14" id="KW-1133">Transmembrane helix</keyword>
<evidence type="ECO:0000256" key="13">
    <source>
        <dbReference type="NCBIfam" id="TIGR01400"/>
    </source>
</evidence>
<evidence type="ECO:0000256" key="5">
    <source>
        <dbReference type="ARBA" id="ARBA00022475"/>
    </source>
</evidence>
<keyword evidence="16" id="KW-1185">Reference proteome</keyword>
<evidence type="ECO:0000256" key="10">
    <source>
        <dbReference type="ARBA" id="ARBA00023136"/>
    </source>
</evidence>
<organism evidence="15 16">
    <name type="scientific">Clostridium malenominatum</name>
    <dbReference type="NCBI Taxonomy" id="1539"/>
    <lineage>
        <taxon>Bacteria</taxon>
        <taxon>Bacillati</taxon>
        <taxon>Bacillota</taxon>
        <taxon>Clostridia</taxon>
        <taxon>Eubacteriales</taxon>
        <taxon>Clostridiaceae</taxon>
        <taxon>Clostridium</taxon>
    </lineage>
</organism>
<evidence type="ECO:0000256" key="8">
    <source>
        <dbReference type="ARBA" id="ARBA00022927"/>
    </source>
</evidence>
<evidence type="ECO:0000256" key="14">
    <source>
        <dbReference type="RuleBase" id="RU362071"/>
    </source>
</evidence>
<dbReference type="InterPro" id="IPR006136">
    <property type="entry name" value="FlhB"/>
</dbReference>
<evidence type="ECO:0000256" key="9">
    <source>
        <dbReference type="ARBA" id="ARBA00022989"/>
    </source>
</evidence>
<feature type="transmembrane region" description="Helical" evidence="14">
    <location>
        <begin position="6"/>
        <end position="28"/>
    </location>
</feature>
<comment type="subcellular location">
    <subcellularLocation>
        <location evidence="14">Cell membrane</location>
        <topology evidence="14">Multi-pass membrane protein</topology>
    </subcellularLocation>
    <subcellularLocation>
        <location evidence="14">Bacterial flagellum basal body</location>
    </subcellularLocation>
</comment>
<keyword evidence="7" id="KW-1005">Bacterial flagellum biogenesis</keyword>
<feature type="transmembrane region" description="Helical" evidence="14">
    <location>
        <begin position="207"/>
        <end position="233"/>
    </location>
</feature>
<keyword evidence="5 14" id="KW-1003">Cell membrane</keyword>